<protein>
    <submittedName>
        <fullName evidence="1">Uncharacterized protein</fullName>
    </submittedName>
</protein>
<dbReference type="Proteomes" id="UP001375240">
    <property type="component" value="Unassembled WGS sequence"/>
</dbReference>
<comment type="caution">
    <text evidence="1">The sequence shown here is derived from an EMBL/GenBank/DDBJ whole genome shotgun (WGS) entry which is preliminary data.</text>
</comment>
<dbReference type="AlphaFoldDB" id="A0AAV9U625"/>
<proteinExistence type="predicted"/>
<name>A0AAV9U625_9PEZI</name>
<reference evidence="1 2" key="1">
    <citation type="submission" date="2019-10" db="EMBL/GenBank/DDBJ databases">
        <authorList>
            <person name="Palmer J.M."/>
        </authorList>
    </citation>
    <scope>NUCLEOTIDE SEQUENCE [LARGE SCALE GENOMIC DNA]</scope>
    <source>
        <strain evidence="1 2">TWF696</strain>
    </source>
</reference>
<evidence type="ECO:0000313" key="1">
    <source>
        <dbReference type="EMBL" id="KAK6336252.1"/>
    </source>
</evidence>
<sequence length="71" mass="7796">MTRITANVTDAPAVEKYLAAPVLAVADDLHFIVFNRMKLFQEIERVDTVPSATVIRASAVYLSADSTALWT</sequence>
<dbReference type="EMBL" id="JAVHNQ010000011">
    <property type="protein sequence ID" value="KAK6336252.1"/>
    <property type="molecule type" value="Genomic_DNA"/>
</dbReference>
<keyword evidence="2" id="KW-1185">Reference proteome</keyword>
<gene>
    <name evidence="1" type="ORF">TWF696_001813</name>
</gene>
<accession>A0AAV9U625</accession>
<organism evidence="1 2">
    <name type="scientific">Orbilia brochopaga</name>
    <dbReference type="NCBI Taxonomy" id="3140254"/>
    <lineage>
        <taxon>Eukaryota</taxon>
        <taxon>Fungi</taxon>
        <taxon>Dikarya</taxon>
        <taxon>Ascomycota</taxon>
        <taxon>Pezizomycotina</taxon>
        <taxon>Orbiliomycetes</taxon>
        <taxon>Orbiliales</taxon>
        <taxon>Orbiliaceae</taxon>
        <taxon>Orbilia</taxon>
    </lineage>
</organism>
<evidence type="ECO:0000313" key="2">
    <source>
        <dbReference type="Proteomes" id="UP001375240"/>
    </source>
</evidence>